<dbReference type="Proteomes" id="UP001144673">
    <property type="component" value="Unassembled WGS sequence"/>
</dbReference>
<evidence type="ECO:0000256" key="3">
    <source>
        <dbReference type="RuleBase" id="RU361235"/>
    </source>
</evidence>
<dbReference type="AlphaFoldDB" id="A0A9W8QJ96"/>
<dbReference type="InterPro" id="IPR019819">
    <property type="entry name" value="Carboxylesterase_B_CS"/>
</dbReference>
<keyword evidence="2 3" id="KW-0378">Hydrolase</keyword>
<feature type="domain" description="Carboxylesterase type B" evidence="4">
    <location>
        <begin position="21"/>
        <end position="506"/>
    </location>
</feature>
<comment type="similarity">
    <text evidence="1 3">Belongs to the type-B carboxylesterase/lipase family.</text>
</comment>
<sequence>MVVPKKLWPLWMASAAAAAASPSVTVDAGTILGGQCGSGNSVFYKAIPYADPPVRGLRFEAPKAYGKYPGGRLNATAPAPACIQFGDTFKALGKTSEDCLYLDIWTPADATEDSKLPVKVFVFGGSNIEGGISDTLYDGCNTADDGAILVSINYRLGPLGFMALESAGIHGNQGIQDLLLGLKWVKNSISAFGGDSDKIVLFGQSAGATDAYIISALPDAPSLINSAIAESVALPSLASNSSVQTTSVSYAKSLKCDVRDKKCLQGKSTIDLRSVYFSDEYLKTGLGAADVTIPSVNSHKFWPYVDGTVIPEAPSAVGAKVPAIFGYNQREGMMDTLTKYNSTEAAASATPAAYTKFLKDNFGPAAAIIEKYYDLSLFQSTPLPVIAAISTVATDAEYKCPAYASAAQTVRNNVPAWVYEFTHNSTCVWLDTMPQAFIDVFGAAHTAELPYVFGNLHFDFADKNSSCTGTSDEWSLSKEMMGLWTAMAEKGNPSTNDIHWPEFRATTNGSDVQGMVFGNFSRPGAIDFSVSHKLTNWSANVSSLGACRSDRREIVLYAGDIGVVATGNGQAAGNVSDCTVLVQDIGMNGNSFSAIKRNKRSKSTK</sequence>
<dbReference type="InterPro" id="IPR050309">
    <property type="entry name" value="Type-B_Carboxylest/Lipase"/>
</dbReference>
<organism evidence="5 6">
    <name type="scientific">Akanthomyces muscarius</name>
    <name type="common">Entomopathogenic fungus</name>
    <name type="synonym">Lecanicillium muscarium</name>
    <dbReference type="NCBI Taxonomy" id="2231603"/>
    <lineage>
        <taxon>Eukaryota</taxon>
        <taxon>Fungi</taxon>
        <taxon>Dikarya</taxon>
        <taxon>Ascomycota</taxon>
        <taxon>Pezizomycotina</taxon>
        <taxon>Sordariomycetes</taxon>
        <taxon>Hypocreomycetidae</taxon>
        <taxon>Hypocreales</taxon>
        <taxon>Cordycipitaceae</taxon>
        <taxon>Akanthomyces</taxon>
    </lineage>
</organism>
<keyword evidence="3" id="KW-0732">Signal</keyword>
<proteinExistence type="inferred from homology"/>
<reference evidence="5" key="1">
    <citation type="journal article" date="2023" name="Access Microbiol">
        <title>De-novo genome assembly for Akanthomyces muscarius, a biocontrol agent of insect agricultural pests.</title>
        <authorList>
            <person name="Erdos Z."/>
            <person name="Studholme D.J."/>
            <person name="Raymond B."/>
            <person name="Sharma M."/>
        </authorList>
    </citation>
    <scope>NUCLEOTIDE SEQUENCE</scope>
    <source>
        <strain evidence="5">Ve6</strain>
    </source>
</reference>
<evidence type="ECO:0000313" key="6">
    <source>
        <dbReference type="Proteomes" id="UP001144673"/>
    </source>
</evidence>
<dbReference type="InterPro" id="IPR029058">
    <property type="entry name" value="AB_hydrolase_fold"/>
</dbReference>
<dbReference type="EMBL" id="JAJHUN010000006">
    <property type="protein sequence ID" value="KAJ4157922.1"/>
    <property type="molecule type" value="Genomic_DNA"/>
</dbReference>
<dbReference type="Pfam" id="PF00135">
    <property type="entry name" value="COesterase"/>
    <property type="match status" value="1"/>
</dbReference>
<feature type="signal peptide" evidence="3">
    <location>
        <begin position="1"/>
        <end position="18"/>
    </location>
</feature>
<keyword evidence="6" id="KW-1185">Reference proteome</keyword>
<dbReference type="InterPro" id="IPR019826">
    <property type="entry name" value="Carboxylesterase_B_AS"/>
</dbReference>
<dbReference type="PANTHER" id="PTHR11559">
    <property type="entry name" value="CARBOXYLESTERASE"/>
    <property type="match status" value="1"/>
</dbReference>
<gene>
    <name evidence="5" type="ORF">LMH87_008478</name>
</gene>
<protein>
    <recommendedName>
        <fullName evidence="3">Carboxylic ester hydrolase</fullName>
        <ecNumber evidence="3">3.1.1.-</ecNumber>
    </recommendedName>
</protein>
<evidence type="ECO:0000256" key="1">
    <source>
        <dbReference type="ARBA" id="ARBA00005964"/>
    </source>
</evidence>
<comment type="caution">
    <text evidence="5">The sequence shown here is derived from an EMBL/GenBank/DDBJ whole genome shotgun (WGS) entry which is preliminary data.</text>
</comment>
<evidence type="ECO:0000256" key="2">
    <source>
        <dbReference type="ARBA" id="ARBA00022801"/>
    </source>
</evidence>
<dbReference type="InterPro" id="IPR002018">
    <property type="entry name" value="CarbesteraseB"/>
</dbReference>
<dbReference type="EC" id="3.1.1.-" evidence="3"/>
<name>A0A9W8QJ96_AKAMU</name>
<dbReference type="KEGG" id="amus:LMH87_008478"/>
<dbReference type="RefSeq" id="XP_056056289.1">
    <property type="nucleotide sequence ID" value="XM_056201648.1"/>
</dbReference>
<dbReference type="GO" id="GO:0016787">
    <property type="term" value="F:hydrolase activity"/>
    <property type="evidence" value="ECO:0007669"/>
    <property type="project" value="UniProtKB-KW"/>
</dbReference>
<feature type="chain" id="PRO_5041013308" description="Carboxylic ester hydrolase" evidence="3">
    <location>
        <begin position="19"/>
        <end position="605"/>
    </location>
</feature>
<evidence type="ECO:0000259" key="4">
    <source>
        <dbReference type="Pfam" id="PF00135"/>
    </source>
</evidence>
<dbReference type="SUPFAM" id="SSF53474">
    <property type="entry name" value="alpha/beta-Hydrolases"/>
    <property type="match status" value="1"/>
</dbReference>
<dbReference type="PROSITE" id="PS00122">
    <property type="entry name" value="CARBOXYLESTERASE_B_1"/>
    <property type="match status" value="1"/>
</dbReference>
<dbReference type="Gene3D" id="3.40.50.1820">
    <property type="entry name" value="alpha/beta hydrolase"/>
    <property type="match status" value="1"/>
</dbReference>
<dbReference type="PROSITE" id="PS00941">
    <property type="entry name" value="CARBOXYLESTERASE_B_2"/>
    <property type="match status" value="1"/>
</dbReference>
<accession>A0A9W8QJ96</accession>
<evidence type="ECO:0000313" key="5">
    <source>
        <dbReference type="EMBL" id="KAJ4157922.1"/>
    </source>
</evidence>
<dbReference type="GeneID" id="80895637"/>